<comment type="cofactor">
    <cofactor evidence="1">
        <name>Mg(2+)</name>
        <dbReference type="ChEBI" id="CHEBI:18420"/>
    </cofactor>
</comment>
<dbReference type="EMBL" id="LFYR01000932">
    <property type="protein sequence ID" value="KMZ67089.1"/>
    <property type="molecule type" value="Genomic_DNA"/>
</dbReference>
<dbReference type="InterPro" id="IPR020084">
    <property type="entry name" value="NUDIX_hydrolase_CS"/>
</dbReference>
<organism evidence="7 8">
    <name type="scientific">Zostera marina</name>
    <name type="common">Eelgrass</name>
    <dbReference type="NCBI Taxonomy" id="29655"/>
    <lineage>
        <taxon>Eukaryota</taxon>
        <taxon>Viridiplantae</taxon>
        <taxon>Streptophyta</taxon>
        <taxon>Embryophyta</taxon>
        <taxon>Tracheophyta</taxon>
        <taxon>Spermatophyta</taxon>
        <taxon>Magnoliopsida</taxon>
        <taxon>Liliopsida</taxon>
        <taxon>Zosteraceae</taxon>
        <taxon>Zostera</taxon>
    </lineage>
</organism>
<dbReference type="Gene3D" id="3.90.79.10">
    <property type="entry name" value="Nucleoside Triphosphate Pyrophosphohydrolase"/>
    <property type="match status" value="1"/>
</dbReference>
<dbReference type="PROSITE" id="PS00893">
    <property type="entry name" value="NUDIX_BOX"/>
    <property type="match status" value="1"/>
</dbReference>
<comment type="similarity">
    <text evidence="2">Belongs to the Nudix hydrolase family.</text>
</comment>
<dbReference type="InterPro" id="IPR000086">
    <property type="entry name" value="NUDIX_hydrolase_dom"/>
</dbReference>
<dbReference type="PANTHER" id="PTHR12629">
    <property type="entry name" value="DIPHOSPHOINOSITOL POLYPHOSPHATE PHOSPHOHYDROLASE"/>
    <property type="match status" value="1"/>
</dbReference>
<protein>
    <submittedName>
        <fullName evidence="7">Nudix hydrolase 4</fullName>
    </submittedName>
</protein>
<dbReference type="GO" id="GO:0005737">
    <property type="term" value="C:cytoplasm"/>
    <property type="evidence" value="ECO:0000318"/>
    <property type="project" value="GO_Central"/>
</dbReference>
<reference evidence="8" key="1">
    <citation type="journal article" date="2016" name="Nature">
        <title>The genome of the seagrass Zostera marina reveals angiosperm adaptation to the sea.</title>
        <authorList>
            <person name="Olsen J.L."/>
            <person name="Rouze P."/>
            <person name="Verhelst B."/>
            <person name="Lin Y.-C."/>
            <person name="Bayer T."/>
            <person name="Collen J."/>
            <person name="Dattolo E."/>
            <person name="De Paoli E."/>
            <person name="Dittami S."/>
            <person name="Maumus F."/>
            <person name="Michel G."/>
            <person name="Kersting A."/>
            <person name="Lauritano C."/>
            <person name="Lohaus R."/>
            <person name="Toepel M."/>
            <person name="Tonon T."/>
            <person name="Vanneste K."/>
            <person name="Amirebrahimi M."/>
            <person name="Brakel J."/>
            <person name="Bostroem C."/>
            <person name="Chovatia M."/>
            <person name="Grimwood J."/>
            <person name="Jenkins J.W."/>
            <person name="Jueterbock A."/>
            <person name="Mraz A."/>
            <person name="Stam W.T."/>
            <person name="Tice H."/>
            <person name="Bornberg-Bauer E."/>
            <person name="Green P.J."/>
            <person name="Pearson G.A."/>
            <person name="Procaccini G."/>
            <person name="Duarte C.M."/>
            <person name="Schmutz J."/>
            <person name="Reusch T.B.H."/>
            <person name="Van de Peer Y."/>
        </authorList>
    </citation>
    <scope>NUCLEOTIDE SEQUENCE [LARGE SCALE GENOMIC DNA]</scope>
    <source>
        <strain evidence="8">cv. Finnish</strain>
    </source>
</reference>
<accession>A0A0K9PDP2</accession>
<dbReference type="GO" id="GO:0005634">
    <property type="term" value="C:nucleus"/>
    <property type="evidence" value="ECO:0000318"/>
    <property type="project" value="GO_Central"/>
</dbReference>
<comment type="caution">
    <text evidence="7">The sequence shown here is derived from an EMBL/GenBank/DDBJ whole genome shotgun (WGS) entry which is preliminary data.</text>
</comment>
<dbReference type="PANTHER" id="PTHR12629:SF42">
    <property type="entry name" value="OS02G0734300 PROTEIN"/>
    <property type="match status" value="1"/>
</dbReference>
<keyword evidence="5" id="KW-0460">Magnesium</keyword>
<evidence type="ECO:0000313" key="8">
    <source>
        <dbReference type="Proteomes" id="UP000036987"/>
    </source>
</evidence>
<keyword evidence="4 7" id="KW-0378">Hydrolase</keyword>
<evidence type="ECO:0000259" key="6">
    <source>
        <dbReference type="PROSITE" id="PS51462"/>
    </source>
</evidence>
<dbReference type="GO" id="GO:0046872">
    <property type="term" value="F:metal ion binding"/>
    <property type="evidence" value="ECO:0007669"/>
    <property type="project" value="UniProtKB-KW"/>
</dbReference>
<evidence type="ECO:0000256" key="2">
    <source>
        <dbReference type="ARBA" id="ARBA00005582"/>
    </source>
</evidence>
<dbReference type="CDD" id="cd04666">
    <property type="entry name" value="NUDIX_DIPP2_like_Nudt4"/>
    <property type="match status" value="1"/>
</dbReference>
<feature type="domain" description="Nudix hydrolase" evidence="6">
    <location>
        <begin position="20"/>
        <end position="152"/>
    </location>
</feature>
<dbReference type="InterPro" id="IPR047198">
    <property type="entry name" value="DDP-like_NUDIX"/>
</dbReference>
<dbReference type="OrthoDB" id="2011998at2759"/>
<dbReference type="InterPro" id="IPR015797">
    <property type="entry name" value="NUDIX_hydrolase-like_dom_sf"/>
</dbReference>
<evidence type="ECO:0000256" key="4">
    <source>
        <dbReference type="ARBA" id="ARBA00022801"/>
    </source>
</evidence>
<dbReference type="AlphaFoldDB" id="A0A0K9PDP2"/>
<dbReference type="GO" id="GO:0016462">
    <property type="term" value="F:pyrophosphatase activity"/>
    <property type="evidence" value="ECO:0007669"/>
    <property type="project" value="InterPro"/>
</dbReference>
<keyword evidence="8" id="KW-1185">Reference proteome</keyword>
<dbReference type="OMA" id="SRTGRQM"/>
<dbReference type="SUPFAM" id="SSF55811">
    <property type="entry name" value="Nudix"/>
    <property type="match status" value="1"/>
</dbReference>
<dbReference type="Pfam" id="PF00293">
    <property type="entry name" value="NUDIX"/>
    <property type="match status" value="1"/>
</dbReference>
<evidence type="ECO:0000256" key="5">
    <source>
        <dbReference type="ARBA" id="ARBA00022842"/>
    </source>
</evidence>
<dbReference type="Proteomes" id="UP000036987">
    <property type="component" value="Unassembled WGS sequence"/>
</dbReference>
<evidence type="ECO:0000256" key="1">
    <source>
        <dbReference type="ARBA" id="ARBA00001946"/>
    </source>
</evidence>
<dbReference type="PROSITE" id="PS51462">
    <property type="entry name" value="NUDIX"/>
    <property type="match status" value="1"/>
</dbReference>
<keyword evidence="3" id="KW-0479">Metal-binding</keyword>
<evidence type="ECO:0000256" key="3">
    <source>
        <dbReference type="ARBA" id="ARBA00022723"/>
    </source>
</evidence>
<gene>
    <name evidence="7" type="ORF">ZOSMA_27G01440</name>
</gene>
<sequence length="161" mass="18578">MASSTPTRHGRELQRYNSNGGRLVVGCIPYRFIVNKEQSLQVLVVIAQNGHSFIFPKGGWEIDESMEQAAHRETFEESGVRGNLEEVLGSWAYKSKRTNSIYEGYFFPMKVTAEFKQWPEKREGRQRKWVSVNEAREGCPHGWMKEALDKLVERLSLPQTN</sequence>
<dbReference type="STRING" id="29655.A0A0K9PDP2"/>
<evidence type="ECO:0000313" key="7">
    <source>
        <dbReference type="EMBL" id="KMZ67089.1"/>
    </source>
</evidence>
<name>A0A0K9PDP2_ZOSMR</name>
<proteinExistence type="inferred from homology"/>